<organism evidence="1 2">
    <name type="scientific">Bionectria ochroleuca</name>
    <name type="common">Gliocladium roseum</name>
    <dbReference type="NCBI Taxonomy" id="29856"/>
    <lineage>
        <taxon>Eukaryota</taxon>
        <taxon>Fungi</taxon>
        <taxon>Dikarya</taxon>
        <taxon>Ascomycota</taxon>
        <taxon>Pezizomycotina</taxon>
        <taxon>Sordariomycetes</taxon>
        <taxon>Hypocreomycetidae</taxon>
        <taxon>Hypocreales</taxon>
        <taxon>Bionectriaceae</taxon>
        <taxon>Clonostachys</taxon>
    </lineage>
</organism>
<name>A0ABY6TZ02_BIOOC</name>
<dbReference type="EMBL" id="CABFNS010000714">
    <property type="protein sequence ID" value="VUC23944.1"/>
    <property type="molecule type" value="Genomic_DNA"/>
</dbReference>
<protein>
    <recommendedName>
        <fullName evidence="3">PiggyBac transposable element-derived protein domain-containing protein</fullName>
    </recommendedName>
</protein>
<gene>
    <name evidence="1" type="ORF">CLO192961_LOCUS130582</name>
</gene>
<evidence type="ECO:0000313" key="2">
    <source>
        <dbReference type="Proteomes" id="UP000766486"/>
    </source>
</evidence>
<accession>A0ABY6TZ02</accession>
<evidence type="ECO:0000313" key="1">
    <source>
        <dbReference type="EMBL" id="VUC23944.1"/>
    </source>
</evidence>
<sequence length="171" mass="19578">MFKIASTVARMKSLMLYCLKIGRKYLKITLYTSFYNFMHHFIATAGDTSNYAFLKRICGRLTLMGKILPRNINPGEEEDIQDAPDGVAFIFPDKAISLEYLDCFFDHLNGTYRYLSKTYMITLLERVYSDDNNVLNDNAALGLLLAVLGSGYVYSRLVHVWSFDGKCTNFE</sequence>
<reference evidence="1 2" key="1">
    <citation type="submission" date="2019-06" db="EMBL/GenBank/DDBJ databases">
        <authorList>
            <person name="Broberg M."/>
        </authorList>
    </citation>
    <scope>NUCLEOTIDE SEQUENCE [LARGE SCALE GENOMIC DNA]</scope>
</reference>
<keyword evidence="2" id="KW-1185">Reference proteome</keyword>
<comment type="caution">
    <text evidence="1">The sequence shown here is derived from an EMBL/GenBank/DDBJ whole genome shotgun (WGS) entry which is preliminary data.</text>
</comment>
<proteinExistence type="predicted"/>
<dbReference type="Proteomes" id="UP000766486">
    <property type="component" value="Unassembled WGS sequence"/>
</dbReference>
<evidence type="ECO:0008006" key="3">
    <source>
        <dbReference type="Google" id="ProtNLM"/>
    </source>
</evidence>